<protein>
    <recommendedName>
        <fullName evidence="2">Outer membrane protein beta-barrel domain-containing protein</fullName>
    </recommendedName>
</protein>
<proteinExistence type="predicted"/>
<organism evidence="1">
    <name type="scientific">marine metagenome</name>
    <dbReference type="NCBI Taxonomy" id="408172"/>
    <lineage>
        <taxon>unclassified sequences</taxon>
        <taxon>metagenomes</taxon>
        <taxon>ecological metagenomes</taxon>
    </lineage>
</organism>
<dbReference type="AlphaFoldDB" id="A0A381UHW6"/>
<evidence type="ECO:0008006" key="2">
    <source>
        <dbReference type="Google" id="ProtNLM"/>
    </source>
</evidence>
<dbReference type="Gene3D" id="2.40.160.20">
    <property type="match status" value="1"/>
</dbReference>
<sequence>MLQPGTRRFLSRGIRTLGLLVSLASPAVADELPAAPQAGTQTSRETTPDFLFGRPRHQLGVSGGWLVASQSGGVFDFTRDLLTVNDGDFDTASVRFGFGRSLSPRLDLVAEIGYSGANAASEYRDFVDNDDLPIVQTTQLSQAPLVVGLRLWLIPRGREVSRFAWVANRFAPYVGVGGGTQWYRFRQAGDFVDFVDWSIFGDVFESSGWAATGHVLAGASIHLSRRLSMVIEARYLWADTALGRDFVGFEDIDLNGSHITAGIEVLF</sequence>
<dbReference type="InterPro" id="IPR011250">
    <property type="entry name" value="OMP/PagP_B-barrel"/>
</dbReference>
<gene>
    <name evidence="1" type="ORF">METZ01_LOCUS80619</name>
</gene>
<accession>A0A381UHW6</accession>
<name>A0A381UHW6_9ZZZZ</name>
<evidence type="ECO:0000313" key="1">
    <source>
        <dbReference type="EMBL" id="SVA27765.1"/>
    </source>
</evidence>
<dbReference type="SUPFAM" id="SSF56925">
    <property type="entry name" value="OMPA-like"/>
    <property type="match status" value="1"/>
</dbReference>
<dbReference type="EMBL" id="UINC01006479">
    <property type="protein sequence ID" value="SVA27765.1"/>
    <property type="molecule type" value="Genomic_DNA"/>
</dbReference>
<reference evidence="1" key="1">
    <citation type="submission" date="2018-05" db="EMBL/GenBank/DDBJ databases">
        <authorList>
            <person name="Lanie J.A."/>
            <person name="Ng W.-L."/>
            <person name="Kazmierczak K.M."/>
            <person name="Andrzejewski T.M."/>
            <person name="Davidsen T.M."/>
            <person name="Wayne K.J."/>
            <person name="Tettelin H."/>
            <person name="Glass J.I."/>
            <person name="Rusch D."/>
            <person name="Podicherti R."/>
            <person name="Tsui H.-C.T."/>
            <person name="Winkler M.E."/>
        </authorList>
    </citation>
    <scope>NUCLEOTIDE SEQUENCE</scope>
</reference>